<dbReference type="AlphaFoldDB" id="A0A2H8TLA1"/>
<reference evidence="6" key="1">
    <citation type="submission" date="2017-10" db="EMBL/GenBank/DDBJ databases">
        <title>Transcriptome Assembly of Sugarcane Aphid Adults.</title>
        <authorList>
            <person name="Scully E.D."/>
            <person name="Palmer N.A."/>
            <person name="Geib S.M."/>
            <person name="Sarath G."/>
            <person name="Sattler S.E."/>
        </authorList>
    </citation>
    <scope>NUCLEOTIDE SEQUENCE</scope>
    <source>
        <tissue evidence="6">Whole body</tissue>
    </source>
</reference>
<evidence type="ECO:0000256" key="4">
    <source>
        <dbReference type="ARBA" id="ARBA00023136"/>
    </source>
</evidence>
<dbReference type="InterPro" id="IPR003689">
    <property type="entry name" value="ZIP"/>
</dbReference>
<feature type="transmembrane region" description="Helical" evidence="5">
    <location>
        <begin position="48"/>
        <end position="70"/>
    </location>
</feature>
<dbReference type="PANTHER" id="PTHR11040">
    <property type="entry name" value="ZINC/IRON TRANSPORTER"/>
    <property type="match status" value="1"/>
</dbReference>
<dbReference type="PANTHER" id="PTHR11040:SF203">
    <property type="entry name" value="FI18611P1-RELATED"/>
    <property type="match status" value="1"/>
</dbReference>
<gene>
    <name evidence="6" type="primary">Slc39a3_2</name>
</gene>
<feature type="transmembrane region" description="Helical" evidence="5">
    <location>
        <begin position="238"/>
        <end position="260"/>
    </location>
</feature>
<keyword evidence="3 5" id="KW-1133">Transmembrane helix</keyword>
<feature type="transmembrane region" description="Helical" evidence="5">
    <location>
        <begin position="307"/>
        <end position="327"/>
    </location>
</feature>
<feature type="transmembrane region" description="Helical" evidence="5">
    <location>
        <begin position="205"/>
        <end position="226"/>
    </location>
</feature>
<evidence type="ECO:0000256" key="1">
    <source>
        <dbReference type="ARBA" id="ARBA00004141"/>
    </source>
</evidence>
<name>A0A2H8TLA1_9HEMI</name>
<sequence>MDQYGAKALIIALSIISRLFFGFSPLLVSRKLLTNKSTDSLTSKTLEYLVSLCLSLGGGVLLATCFTHLIPEVRESLIGHLPEHYQHYPLTELVVCMGFFLVYFIEESVKHFIKKHKKRSKAKTTRHCDRLLQWTNSQLTAVKSADDVNSVSVDQGTGTPDCQIEQNNNEMSHVHNLRSLLVVLALSFHSVMEGLAIGLEENMENMGFLFLAVSIHECTILFCIGIKLVTSCSSLTNIILNIVVLTLVSPFGILLGLLLTLKTFDMDQNYHIIGNATLQGLAAGTILYVTFFEVLDRERKKDTAPGLLKLLLTMIGFFFMVILELFGGHTHKEFDHLSHEHNNCSTMAPYIHRP</sequence>
<dbReference type="Pfam" id="PF02535">
    <property type="entry name" value="Zip"/>
    <property type="match status" value="1"/>
</dbReference>
<evidence type="ECO:0000256" key="2">
    <source>
        <dbReference type="ARBA" id="ARBA00022692"/>
    </source>
</evidence>
<evidence type="ECO:0000256" key="3">
    <source>
        <dbReference type="ARBA" id="ARBA00022989"/>
    </source>
</evidence>
<dbReference type="GO" id="GO:0005385">
    <property type="term" value="F:zinc ion transmembrane transporter activity"/>
    <property type="evidence" value="ECO:0007669"/>
    <property type="project" value="TreeGrafter"/>
</dbReference>
<comment type="subcellular location">
    <subcellularLocation>
        <location evidence="1">Membrane</location>
        <topology evidence="1">Multi-pass membrane protein</topology>
    </subcellularLocation>
</comment>
<dbReference type="GO" id="GO:0005886">
    <property type="term" value="C:plasma membrane"/>
    <property type="evidence" value="ECO:0007669"/>
    <property type="project" value="TreeGrafter"/>
</dbReference>
<feature type="transmembrane region" description="Helical" evidence="5">
    <location>
        <begin position="90"/>
        <end position="109"/>
    </location>
</feature>
<evidence type="ECO:0000313" key="6">
    <source>
        <dbReference type="EMBL" id="MBW14913.1"/>
    </source>
</evidence>
<feature type="transmembrane region" description="Helical" evidence="5">
    <location>
        <begin position="6"/>
        <end position="28"/>
    </location>
</feature>
<proteinExistence type="predicted"/>
<accession>A0A2H8TLA1</accession>
<keyword evidence="2 5" id="KW-0812">Transmembrane</keyword>
<keyword evidence="4 5" id="KW-0472">Membrane</keyword>
<feature type="transmembrane region" description="Helical" evidence="5">
    <location>
        <begin position="272"/>
        <end position="295"/>
    </location>
</feature>
<dbReference type="OrthoDB" id="448280at2759"/>
<dbReference type="EMBL" id="GFXV01003108">
    <property type="protein sequence ID" value="MBW14913.1"/>
    <property type="molecule type" value="Transcribed_RNA"/>
</dbReference>
<organism evidence="6">
    <name type="scientific">Melanaphis sacchari</name>
    <dbReference type="NCBI Taxonomy" id="742174"/>
    <lineage>
        <taxon>Eukaryota</taxon>
        <taxon>Metazoa</taxon>
        <taxon>Ecdysozoa</taxon>
        <taxon>Arthropoda</taxon>
        <taxon>Hexapoda</taxon>
        <taxon>Insecta</taxon>
        <taxon>Pterygota</taxon>
        <taxon>Neoptera</taxon>
        <taxon>Paraneoptera</taxon>
        <taxon>Hemiptera</taxon>
        <taxon>Sternorrhyncha</taxon>
        <taxon>Aphidomorpha</taxon>
        <taxon>Aphidoidea</taxon>
        <taxon>Aphididae</taxon>
        <taxon>Aphidini</taxon>
        <taxon>Melanaphis</taxon>
    </lineage>
</organism>
<protein>
    <submittedName>
        <fullName evidence="6">Zinc transporter ZIP3</fullName>
    </submittedName>
</protein>
<feature type="transmembrane region" description="Helical" evidence="5">
    <location>
        <begin position="180"/>
        <end position="199"/>
    </location>
</feature>
<evidence type="ECO:0000256" key="5">
    <source>
        <dbReference type="SAM" id="Phobius"/>
    </source>
</evidence>